<keyword evidence="4" id="KW-1185">Reference proteome</keyword>
<dbReference type="GO" id="GO:0005730">
    <property type="term" value="C:nucleolus"/>
    <property type="evidence" value="ECO:0007669"/>
    <property type="project" value="TreeGrafter"/>
</dbReference>
<feature type="compositionally biased region" description="Acidic residues" evidence="2">
    <location>
        <begin position="111"/>
        <end position="122"/>
    </location>
</feature>
<reference evidence="3" key="1">
    <citation type="submission" date="2020-10" db="EMBL/GenBank/DDBJ databases">
        <title>Unveiling of a novel bifunctional photoreceptor, Dualchrome1, isolated from a cosmopolitan green alga.</title>
        <authorList>
            <person name="Suzuki S."/>
            <person name="Kawachi M."/>
        </authorList>
    </citation>
    <scope>NUCLEOTIDE SEQUENCE</scope>
    <source>
        <strain evidence="3">NIES 2893</strain>
    </source>
</reference>
<feature type="region of interest" description="Disordered" evidence="2">
    <location>
        <begin position="1"/>
        <end position="92"/>
    </location>
</feature>
<name>A0A830H552_9CHLO</name>
<comment type="similarity">
    <text evidence="1">Belongs to the bystin family.</text>
</comment>
<dbReference type="AlphaFoldDB" id="A0A830H552"/>
<dbReference type="Pfam" id="PF05291">
    <property type="entry name" value="Bystin"/>
    <property type="match status" value="1"/>
</dbReference>
<organism evidence="3 4">
    <name type="scientific">Pycnococcus provasolii</name>
    <dbReference type="NCBI Taxonomy" id="41880"/>
    <lineage>
        <taxon>Eukaryota</taxon>
        <taxon>Viridiplantae</taxon>
        <taxon>Chlorophyta</taxon>
        <taxon>Pseudoscourfieldiophyceae</taxon>
        <taxon>Pseudoscourfieldiales</taxon>
        <taxon>Pycnococcaceae</taxon>
        <taxon>Pycnococcus</taxon>
    </lineage>
</organism>
<dbReference type="GO" id="GO:0005737">
    <property type="term" value="C:cytoplasm"/>
    <property type="evidence" value="ECO:0007669"/>
    <property type="project" value="TreeGrafter"/>
</dbReference>
<dbReference type="Proteomes" id="UP000660262">
    <property type="component" value="Unassembled WGS sequence"/>
</dbReference>
<feature type="compositionally biased region" description="Basic residues" evidence="2">
    <location>
        <begin position="1"/>
        <end position="11"/>
    </location>
</feature>
<dbReference type="GO" id="GO:0030515">
    <property type="term" value="F:snoRNA binding"/>
    <property type="evidence" value="ECO:0007669"/>
    <property type="project" value="TreeGrafter"/>
</dbReference>
<evidence type="ECO:0000313" key="4">
    <source>
        <dbReference type="Proteomes" id="UP000660262"/>
    </source>
</evidence>
<evidence type="ECO:0000256" key="1">
    <source>
        <dbReference type="ARBA" id="ARBA00007114"/>
    </source>
</evidence>
<feature type="region of interest" description="Disordered" evidence="2">
    <location>
        <begin position="107"/>
        <end position="149"/>
    </location>
</feature>
<feature type="compositionally biased region" description="Basic and acidic residues" evidence="2">
    <location>
        <begin position="136"/>
        <end position="148"/>
    </location>
</feature>
<gene>
    <name evidence="3" type="ORF">PPROV_000050500</name>
</gene>
<dbReference type="InterPro" id="IPR007955">
    <property type="entry name" value="Bystin"/>
</dbReference>
<comment type="caution">
    <text evidence="3">The sequence shown here is derived from an EMBL/GenBank/DDBJ whole genome shotgun (WGS) entry which is preliminary data.</text>
</comment>
<accession>A0A830H552</accession>
<evidence type="ECO:0000313" key="3">
    <source>
        <dbReference type="EMBL" id="GHP01748.1"/>
    </source>
</evidence>
<dbReference type="PANTHER" id="PTHR12821:SF0">
    <property type="entry name" value="BYSTIN"/>
    <property type="match status" value="1"/>
</dbReference>
<proteinExistence type="inferred from homology"/>
<dbReference type="GO" id="GO:0006364">
    <property type="term" value="P:rRNA processing"/>
    <property type="evidence" value="ECO:0007669"/>
    <property type="project" value="TreeGrafter"/>
</dbReference>
<dbReference type="GO" id="GO:0030688">
    <property type="term" value="C:preribosome, small subunit precursor"/>
    <property type="evidence" value="ECO:0007669"/>
    <property type="project" value="TreeGrafter"/>
</dbReference>
<dbReference type="PANTHER" id="PTHR12821">
    <property type="entry name" value="BYSTIN"/>
    <property type="match status" value="1"/>
</dbReference>
<dbReference type="EMBL" id="BNJQ01000002">
    <property type="protein sequence ID" value="GHP01748.1"/>
    <property type="molecule type" value="Genomic_DNA"/>
</dbReference>
<evidence type="ECO:0008006" key="5">
    <source>
        <dbReference type="Google" id="ProtNLM"/>
    </source>
</evidence>
<dbReference type="OrthoDB" id="2192561at2759"/>
<protein>
    <recommendedName>
        <fullName evidence="5">Bystin</fullName>
    </recommendedName>
</protein>
<evidence type="ECO:0000256" key="2">
    <source>
        <dbReference type="SAM" id="MobiDB-lite"/>
    </source>
</evidence>
<sequence length="517" mass="56044">MVRASTFKKKNHADSLGDAIESASLAPSKRSAGTASKKSQYRTAKRTRDDEDGGAMDARLASRVLESSRKQQEEEEEEAAMQEAMLGGGQRNLASRRVLKAAAAAAKRMDADDDDEDSDDDSGALGGAFDDDNGDEELRPFGGDRDFIPELDEEVSPADQEALEAFMNANATPAVSLGDLIAQKLAAAVAASKGEGGGAETGAGAIGGFGGRGLAAQAQANLAAAALDDAEALAAAAIDPKVEEVYTAVGTLLTRYTVGKIPKAFKIIPQLARWDEVLWLTRPESWSAHAVFAATRLFASNLNAKMAQRFYFLVLLPRFRRDMREEQKIHFAVYQAIKKAVYKPSAFYRGFLLPLCAQGDCTLREAVVLASVLSKVSIPVLHSSAALLRLCEMPYCGTSSFLMKVLFEKKYALPLRVVDAAVGFFVSFISEERQLPVIWHQTLLSFVQHYKSNLTEKHRAEIGKLCKSQYHYKVTPEVQRELAANPVADAPASKRVRGATGTSENRRDMAKVVTMAV</sequence>